<dbReference type="Proteomes" id="UP000287872">
    <property type="component" value="Unassembled WGS sequence"/>
</dbReference>
<comment type="caution">
    <text evidence="1">The sequence shown here is derived from an EMBL/GenBank/DDBJ whole genome shotgun (WGS) entry which is preliminary data.</text>
</comment>
<proteinExistence type="predicted"/>
<protein>
    <submittedName>
        <fullName evidence="1">Uncharacterized protein</fullName>
    </submittedName>
</protein>
<evidence type="ECO:0000313" key="2">
    <source>
        <dbReference type="Proteomes" id="UP000287872"/>
    </source>
</evidence>
<reference evidence="1 2" key="1">
    <citation type="submission" date="2018-11" db="EMBL/GenBank/DDBJ databases">
        <title>Genome sequencing and assembly of Clostridium tagluense strain A121.</title>
        <authorList>
            <person name="Murakami T."/>
            <person name="Segawa T."/>
            <person name="Shcherbakova V.A."/>
            <person name="Mori H."/>
            <person name="Yoshimura Y."/>
        </authorList>
    </citation>
    <scope>NUCLEOTIDE SEQUENCE [LARGE SCALE GENOMIC DNA]</scope>
    <source>
        <strain evidence="1 2">A121</strain>
    </source>
</reference>
<keyword evidence="2" id="KW-1185">Reference proteome</keyword>
<gene>
    <name evidence="1" type="ORF">Ctaglu_43900</name>
</gene>
<accession>A0A401UTA1</accession>
<organism evidence="1 2">
    <name type="scientific">Clostridium tagluense</name>
    <dbReference type="NCBI Taxonomy" id="360422"/>
    <lineage>
        <taxon>Bacteria</taxon>
        <taxon>Bacillati</taxon>
        <taxon>Bacillota</taxon>
        <taxon>Clostridia</taxon>
        <taxon>Eubacteriales</taxon>
        <taxon>Clostridiaceae</taxon>
        <taxon>Clostridium</taxon>
    </lineage>
</organism>
<sequence>MFSRATIMDIMYLLRDMNTHATLDTYVFRYGLDEIATGSSKDQRVLAVGRYLINNPQRHGILSDNLMYEIVEDIINKAISNDYYFHSNTSEFINYPQLRRLLLKDGFVIDDGKLLRTFDTDIDFNNNETLLENLLNKHNFDIAKGHYNQASNAFNRGDWAACNSQLRSYVEELLNKLAKKITGNTPASSQEAKITLSKCEPPIFYKQLNEWLDNGQGFFETFWKRLHPEGSHPGLSDEHDSIFRLNLVQIATLEVLRRYDQNYSRY</sequence>
<dbReference type="EMBL" id="BHYK01000041">
    <property type="protein sequence ID" value="GCD12767.1"/>
    <property type="molecule type" value="Genomic_DNA"/>
</dbReference>
<evidence type="ECO:0000313" key="1">
    <source>
        <dbReference type="EMBL" id="GCD12767.1"/>
    </source>
</evidence>
<name>A0A401UTA1_9CLOT</name>
<dbReference type="AlphaFoldDB" id="A0A401UTA1"/>